<protein>
    <submittedName>
        <fullName evidence="1">Putative beta-barrel porin-2, OmpL-like. bbp2</fullName>
    </submittedName>
</protein>
<sequence length="374" mass="41956">MSRNFFEHLSALLIVSSVCMLWSTRVNALDNTLAVKDYFLPLAFSGYVETYYGVDFNKPLGGRRPPFLYNFTEDKEVAVNLALLKGAYITNNIRANLALAAGSYMNANYAAEPGILGHLYESNVGIKLSGNHDLWLDIGVFPSHIGFESAVGTDNWTLTRSLVAENTPYFESGVKLGYRTDNDKWFFSALILNGWQRIKPLKGNTLPAFGTQITYTPSPAITLNSSSFFGSDKPDHARHMRYFHNFYGIFRLNDVLAATIGFDIGIEQRNEHSSSMDMWFNPTVLLRYTPSPKTAVAVRAEYYDDRHGVIVASDTPHGFKTWGFSANFDYHVTTSIIWRVEARTLESKDQIFTQKDGSKSNGNTFLTTSLAISF</sequence>
<dbReference type="Proteomes" id="UP000183339">
    <property type="component" value="Unassembled WGS sequence"/>
</dbReference>
<organism evidence="1 2">
    <name type="scientific">Nitrosospira multiformis</name>
    <dbReference type="NCBI Taxonomy" id="1231"/>
    <lineage>
        <taxon>Bacteria</taxon>
        <taxon>Pseudomonadati</taxon>
        <taxon>Pseudomonadota</taxon>
        <taxon>Betaproteobacteria</taxon>
        <taxon>Nitrosomonadales</taxon>
        <taxon>Nitrosomonadaceae</taxon>
        <taxon>Nitrosospira</taxon>
    </lineage>
</organism>
<dbReference type="AlphaFoldDB" id="A0A1I0AAK6"/>
<dbReference type="EMBL" id="FOHI01000002">
    <property type="protein sequence ID" value="SES91050.1"/>
    <property type="molecule type" value="Genomic_DNA"/>
</dbReference>
<proteinExistence type="predicted"/>
<name>A0A1I0AAK6_9PROT</name>
<dbReference type="RefSeq" id="WP_256376940.1">
    <property type="nucleotide sequence ID" value="NZ_FOHI01000002.1"/>
</dbReference>
<evidence type="ECO:0000313" key="2">
    <source>
        <dbReference type="Proteomes" id="UP000183339"/>
    </source>
</evidence>
<dbReference type="InterPro" id="IPR011486">
    <property type="entry name" value="BBP2"/>
</dbReference>
<reference evidence="1 2" key="1">
    <citation type="submission" date="2016-10" db="EMBL/GenBank/DDBJ databases">
        <authorList>
            <person name="de Groot N.N."/>
        </authorList>
    </citation>
    <scope>NUCLEOTIDE SEQUENCE [LARGE SCALE GENOMIC DNA]</scope>
    <source>
        <strain evidence="1 2">Nl7</strain>
    </source>
</reference>
<accession>A0A1I0AAK6</accession>
<dbReference type="Pfam" id="PF07642">
    <property type="entry name" value="BBP2"/>
    <property type="match status" value="1"/>
</dbReference>
<evidence type="ECO:0000313" key="1">
    <source>
        <dbReference type="EMBL" id="SES91050.1"/>
    </source>
</evidence>
<gene>
    <name evidence="1" type="ORF">SAMN05216412_102171</name>
</gene>